<evidence type="ECO:0000259" key="3">
    <source>
        <dbReference type="Pfam" id="PF17836"/>
    </source>
</evidence>
<dbReference type="PATRIC" id="fig|768706.3.peg.310"/>
<dbReference type="Gene3D" id="3.40.50.20">
    <property type="match status" value="1"/>
</dbReference>
<dbReference type="GO" id="GO:0016746">
    <property type="term" value="F:acyltransferase activity"/>
    <property type="evidence" value="ECO:0007669"/>
    <property type="project" value="UniProtKB-KW"/>
</dbReference>
<dbReference type="KEGG" id="dor:Desor_0349"/>
<name>G7W543_DESOD</name>
<dbReference type="Pfam" id="PF17836">
    <property type="entry name" value="PglD_N"/>
    <property type="match status" value="1"/>
</dbReference>
<keyword evidence="4" id="KW-0012">Acyltransferase</keyword>
<protein>
    <submittedName>
        <fullName evidence="4">Sugar O-acyltransferase, sialic acid O-acetyltransferase NeuD family</fullName>
    </submittedName>
</protein>
<gene>
    <name evidence="4" type="ordered locus">Desor_0349</name>
</gene>
<accession>G7W543</accession>
<dbReference type="STRING" id="768706.Desor_0349"/>
<keyword evidence="4" id="KW-0808">Transferase</keyword>
<sequence>MNIAIFGTSGFAREVADICWAIGYSNIVFIGIDPNQKVLLGYDVIHESCVKNLYEKNYDFVIGIGDNSIRAKISQEFDYLKYVNIIHPSASFGKGQLVTFNQCIGNVITAGVRFTNNIEVGNFGIYNLNSTIGHDCKISDYVNLSPNSSISGNVTLGNRAFIGTNATIIQGKIIGKCSVIGAGAVVIDHIPNNCTAVGVPAKIIKTV</sequence>
<dbReference type="SUPFAM" id="SSF51161">
    <property type="entry name" value="Trimeric LpxA-like enzymes"/>
    <property type="match status" value="1"/>
</dbReference>
<dbReference type="Proteomes" id="UP000006346">
    <property type="component" value="Chromosome"/>
</dbReference>
<keyword evidence="5" id="KW-1185">Reference proteome</keyword>
<dbReference type="CDD" id="cd03360">
    <property type="entry name" value="LbH_AT_putative"/>
    <property type="match status" value="1"/>
</dbReference>
<dbReference type="HOGENOM" id="CLU_081811_2_0_9"/>
<proteinExistence type="predicted"/>
<dbReference type="PANTHER" id="PTHR43300">
    <property type="entry name" value="ACETYLTRANSFERASE"/>
    <property type="match status" value="1"/>
</dbReference>
<evidence type="ECO:0000256" key="2">
    <source>
        <dbReference type="PIRSR" id="PIRSR620019-2"/>
    </source>
</evidence>
<dbReference type="AlphaFoldDB" id="G7W543"/>
<organism evidence="4 5">
    <name type="scientific">Desulfosporosinus orientis (strain ATCC 19365 / DSM 765 / NCIMB 8382 / VKM B-1628 / Singapore I)</name>
    <name type="common">Desulfotomaculum orientis</name>
    <dbReference type="NCBI Taxonomy" id="768706"/>
    <lineage>
        <taxon>Bacteria</taxon>
        <taxon>Bacillati</taxon>
        <taxon>Bacillota</taxon>
        <taxon>Clostridia</taxon>
        <taxon>Eubacteriales</taxon>
        <taxon>Desulfitobacteriaceae</taxon>
        <taxon>Desulfosporosinus</taxon>
    </lineage>
</organism>
<evidence type="ECO:0000256" key="1">
    <source>
        <dbReference type="PIRSR" id="PIRSR620019-1"/>
    </source>
</evidence>
<dbReference type="OrthoDB" id="9801456at2"/>
<dbReference type="PANTHER" id="PTHR43300:SF7">
    <property type="entry name" value="UDP-N-ACETYLBACILLOSAMINE N-ACETYLTRANSFERASE"/>
    <property type="match status" value="1"/>
</dbReference>
<dbReference type="NCBIfam" id="TIGR03570">
    <property type="entry name" value="NeuD_NnaD"/>
    <property type="match status" value="1"/>
</dbReference>
<dbReference type="InterPro" id="IPR050179">
    <property type="entry name" value="Trans_hexapeptide_repeat"/>
</dbReference>
<dbReference type="EMBL" id="CP003108">
    <property type="protein sequence ID" value="AET66059.1"/>
    <property type="molecule type" value="Genomic_DNA"/>
</dbReference>
<reference evidence="5" key="1">
    <citation type="submission" date="2011-11" db="EMBL/GenBank/DDBJ databases">
        <title>Complete sequence of Desulfosporosinus orientis DSM 765.</title>
        <authorList>
            <person name="Lucas S."/>
            <person name="Han J."/>
            <person name="Lapidus A."/>
            <person name="Cheng J.-F."/>
            <person name="Goodwin L."/>
            <person name="Pitluck S."/>
            <person name="Peters L."/>
            <person name="Ovchinnikova G."/>
            <person name="Teshima H."/>
            <person name="Detter J.C."/>
            <person name="Han C."/>
            <person name="Tapia R."/>
            <person name="Land M."/>
            <person name="Hauser L."/>
            <person name="Kyrpides N."/>
            <person name="Ivanova N."/>
            <person name="Pagani I."/>
            <person name="Pester M."/>
            <person name="Spring S."/>
            <person name="Ollivier B."/>
            <person name="Rattei T."/>
            <person name="Klenk H.-P."/>
            <person name="Wagner M."/>
            <person name="Loy A."/>
            <person name="Woyke T."/>
        </authorList>
    </citation>
    <scope>NUCLEOTIDE SEQUENCE [LARGE SCALE GENOMIC DNA]</scope>
    <source>
        <strain evidence="5">ATCC 19365 / DSM 765 / NCIMB 8382 / VKM B-1628</strain>
    </source>
</reference>
<feature type="active site" description="Proton acceptor" evidence="1">
    <location>
        <position position="134"/>
    </location>
</feature>
<evidence type="ECO:0000313" key="4">
    <source>
        <dbReference type="EMBL" id="AET66059.1"/>
    </source>
</evidence>
<feature type="site" description="Increases basicity of active site His" evidence="1">
    <location>
        <position position="135"/>
    </location>
</feature>
<dbReference type="RefSeq" id="WP_014182885.1">
    <property type="nucleotide sequence ID" value="NC_016584.1"/>
</dbReference>
<dbReference type="InterPro" id="IPR011004">
    <property type="entry name" value="Trimer_LpxA-like_sf"/>
</dbReference>
<dbReference type="Gene3D" id="2.160.10.10">
    <property type="entry name" value="Hexapeptide repeat proteins"/>
    <property type="match status" value="1"/>
</dbReference>
<dbReference type="eggNOG" id="COG1045">
    <property type="taxonomic scope" value="Bacteria"/>
</dbReference>
<dbReference type="InterPro" id="IPR020019">
    <property type="entry name" value="AcTrfase_PglD-like"/>
</dbReference>
<reference evidence="4 5" key="2">
    <citation type="journal article" date="2012" name="J. Bacteriol.">
        <title>Complete genome sequences of Desulfosporosinus orientis DSM765T, Desulfosporosinus youngiae DSM17734T, Desulfosporosinus meridiei DSM13257T, and Desulfosporosinus acidiphilus DSM22704T.</title>
        <authorList>
            <person name="Pester M."/>
            <person name="Brambilla E."/>
            <person name="Alazard D."/>
            <person name="Rattei T."/>
            <person name="Weinmaier T."/>
            <person name="Han J."/>
            <person name="Lucas S."/>
            <person name="Lapidus A."/>
            <person name="Cheng J.F."/>
            <person name="Goodwin L."/>
            <person name="Pitluck S."/>
            <person name="Peters L."/>
            <person name="Ovchinnikova G."/>
            <person name="Teshima H."/>
            <person name="Detter J.C."/>
            <person name="Han C.S."/>
            <person name="Tapia R."/>
            <person name="Land M.L."/>
            <person name="Hauser L."/>
            <person name="Kyrpides N.C."/>
            <person name="Ivanova N.N."/>
            <person name="Pagani I."/>
            <person name="Huntmann M."/>
            <person name="Wei C.L."/>
            <person name="Davenport K.W."/>
            <person name="Daligault H."/>
            <person name="Chain P.S."/>
            <person name="Chen A."/>
            <person name="Mavromatis K."/>
            <person name="Markowitz V."/>
            <person name="Szeto E."/>
            <person name="Mikhailova N."/>
            <person name="Pati A."/>
            <person name="Wagner M."/>
            <person name="Woyke T."/>
            <person name="Ollivier B."/>
            <person name="Klenk H.P."/>
            <person name="Spring S."/>
            <person name="Loy A."/>
        </authorList>
    </citation>
    <scope>NUCLEOTIDE SEQUENCE [LARGE SCALE GENOMIC DNA]</scope>
    <source>
        <strain evidence="5">ATCC 19365 / DSM 765 / NCIMB 8382 / VKM B-1628</strain>
    </source>
</reference>
<feature type="binding site" evidence="2">
    <location>
        <position position="65"/>
    </location>
    <ligand>
        <name>substrate</name>
    </ligand>
</feature>
<evidence type="ECO:0000313" key="5">
    <source>
        <dbReference type="Proteomes" id="UP000006346"/>
    </source>
</evidence>
<dbReference type="InterPro" id="IPR041561">
    <property type="entry name" value="PglD_N"/>
</dbReference>
<feature type="domain" description="PglD N-terminal" evidence="3">
    <location>
        <begin position="2"/>
        <end position="76"/>
    </location>
</feature>